<reference evidence="7 8" key="1">
    <citation type="submission" date="2016-04" db="EMBL/GenBank/DDBJ databases">
        <title>Draft genome sequence of Janthinobacterium psychrotolerans sp. nov., isolated from freshwater sediments in Denmark.</title>
        <authorList>
            <person name="Gong X."/>
            <person name="Skrivergaard S."/>
            <person name="Korsgaard B.S."/>
            <person name="Schreiber L."/>
            <person name="Marshall I.P."/>
            <person name="Finster K."/>
            <person name="Schramm A."/>
        </authorList>
    </citation>
    <scope>NUCLEOTIDE SEQUENCE [LARGE SCALE GENOMIC DNA]</scope>
    <source>
        <strain evidence="7 8">S3-2</strain>
    </source>
</reference>
<keyword evidence="4" id="KW-0804">Transcription</keyword>
<keyword evidence="2 7" id="KW-0238">DNA-binding</keyword>
<feature type="domain" description="SIS" evidence="6">
    <location>
        <begin position="138"/>
        <end position="280"/>
    </location>
</feature>
<dbReference type="GO" id="GO:0003677">
    <property type="term" value="F:DNA binding"/>
    <property type="evidence" value="ECO:0007669"/>
    <property type="project" value="UniProtKB-KW"/>
</dbReference>
<dbReference type="InterPro" id="IPR001347">
    <property type="entry name" value="SIS_dom"/>
</dbReference>
<evidence type="ECO:0000256" key="2">
    <source>
        <dbReference type="ARBA" id="ARBA00023125"/>
    </source>
</evidence>
<dbReference type="Proteomes" id="UP000092713">
    <property type="component" value="Unassembled WGS sequence"/>
</dbReference>
<evidence type="ECO:0000313" key="7">
    <source>
        <dbReference type="EMBL" id="OBV39879.1"/>
    </source>
</evidence>
<dbReference type="GO" id="GO:0097367">
    <property type="term" value="F:carbohydrate derivative binding"/>
    <property type="evidence" value="ECO:0007669"/>
    <property type="project" value="InterPro"/>
</dbReference>
<keyword evidence="8" id="KW-1185">Reference proteome</keyword>
<dbReference type="InterPro" id="IPR000281">
    <property type="entry name" value="HTH_RpiR"/>
</dbReference>
<evidence type="ECO:0000259" key="5">
    <source>
        <dbReference type="PROSITE" id="PS51071"/>
    </source>
</evidence>
<dbReference type="SUPFAM" id="SSF46689">
    <property type="entry name" value="Homeodomain-like"/>
    <property type="match status" value="1"/>
</dbReference>
<dbReference type="AlphaFoldDB" id="A0A1A7C4A8"/>
<keyword evidence="3" id="KW-0324">Glycolysis</keyword>
<dbReference type="Pfam" id="PF01418">
    <property type="entry name" value="HTH_6"/>
    <property type="match status" value="1"/>
</dbReference>
<dbReference type="EMBL" id="LOCQ01000051">
    <property type="protein sequence ID" value="OBV39879.1"/>
    <property type="molecule type" value="Genomic_DNA"/>
</dbReference>
<dbReference type="SUPFAM" id="SSF53697">
    <property type="entry name" value="SIS domain"/>
    <property type="match status" value="1"/>
</dbReference>
<evidence type="ECO:0000256" key="3">
    <source>
        <dbReference type="ARBA" id="ARBA00023152"/>
    </source>
</evidence>
<evidence type="ECO:0000256" key="4">
    <source>
        <dbReference type="ARBA" id="ARBA00023163"/>
    </source>
</evidence>
<dbReference type="OrthoDB" id="9814005at2"/>
<evidence type="ECO:0000259" key="6">
    <source>
        <dbReference type="PROSITE" id="PS51464"/>
    </source>
</evidence>
<evidence type="ECO:0000313" key="8">
    <source>
        <dbReference type="Proteomes" id="UP000092713"/>
    </source>
</evidence>
<feature type="domain" description="HTH rpiR-type" evidence="5">
    <location>
        <begin position="8"/>
        <end position="84"/>
    </location>
</feature>
<dbReference type="STRING" id="1747903.ASR47_1012102"/>
<evidence type="ECO:0000256" key="1">
    <source>
        <dbReference type="ARBA" id="ARBA00023015"/>
    </source>
</evidence>
<dbReference type="PANTHER" id="PTHR30514">
    <property type="entry name" value="GLUCOKINASE"/>
    <property type="match status" value="1"/>
</dbReference>
<dbReference type="PROSITE" id="PS51071">
    <property type="entry name" value="HTH_RPIR"/>
    <property type="match status" value="1"/>
</dbReference>
<dbReference type="PATRIC" id="fig|1747903.4.peg.3496"/>
<dbReference type="Pfam" id="PF01380">
    <property type="entry name" value="SIS"/>
    <property type="match status" value="1"/>
</dbReference>
<organism evidence="7 8">
    <name type="scientific">Janthinobacterium psychrotolerans</name>
    <dbReference type="NCBI Taxonomy" id="1747903"/>
    <lineage>
        <taxon>Bacteria</taxon>
        <taxon>Pseudomonadati</taxon>
        <taxon>Pseudomonadota</taxon>
        <taxon>Betaproteobacteria</taxon>
        <taxon>Burkholderiales</taxon>
        <taxon>Oxalobacteraceae</taxon>
        <taxon>Janthinobacterium</taxon>
    </lineage>
</organism>
<dbReference type="Gene3D" id="1.10.10.10">
    <property type="entry name" value="Winged helix-like DNA-binding domain superfamily/Winged helix DNA-binding domain"/>
    <property type="match status" value="1"/>
</dbReference>
<dbReference type="RefSeq" id="WP_065307524.1">
    <property type="nucleotide sequence ID" value="NZ_LOCQ01000051.1"/>
</dbReference>
<dbReference type="GO" id="GO:0003700">
    <property type="term" value="F:DNA-binding transcription factor activity"/>
    <property type="evidence" value="ECO:0007669"/>
    <property type="project" value="InterPro"/>
</dbReference>
<proteinExistence type="predicted"/>
<dbReference type="InterPro" id="IPR047640">
    <property type="entry name" value="RpiR-like"/>
</dbReference>
<dbReference type="InterPro" id="IPR046348">
    <property type="entry name" value="SIS_dom_sf"/>
</dbReference>
<sequence>MAQPAAIDQLMQQIVDEYDSLSRQLKLIAKHVEQHRASLMLERISDIAAACDVQPSAIVRFAQRFGFSGFSEMQDVFRQAYTEQARAAPNYRQRIRKLISSRDSKVRTGDLTREFIGASRSGLDELAAGLDDEQLEAAVTLLQQADNIYVVGVRRAFPVASYIAYALQHTSKRVHLVTGLGGGHRDQMRSVREGDVAIAISFAPYGKETLECARMAHDNGAKTLVITDSKLAPLARSADALLTVTEGSAFAFRSLTGTICLCQALFIALAYRLEIDIEEIGTQAPD</sequence>
<keyword evidence="1" id="KW-0805">Transcription regulation</keyword>
<dbReference type="GO" id="GO:0006096">
    <property type="term" value="P:glycolytic process"/>
    <property type="evidence" value="ECO:0007669"/>
    <property type="project" value="UniProtKB-KW"/>
</dbReference>
<protein>
    <submittedName>
        <fullName evidence="7">DNA-binding transcriptional regulator, MurR/RpiR family</fullName>
    </submittedName>
</protein>
<comment type="caution">
    <text evidence="7">The sequence shown here is derived from an EMBL/GenBank/DDBJ whole genome shotgun (WGS) entry which is preliminary data.</text>
</comment>
<dbReference type="InterPro" id="IPR035472">
    <property type="entry name" value="RpiR-like_SIS"/>
</dbReference>
<dbReference type="PANTHER" id="PTHR30514:SF20">
    <property type="entry name" value="TRANSCRIPTIONAL REGULATOR"/>
    <property type="match status" value="1"/>
</dbReference>
<dbReference type="InterPro" id="IPR036388">
    <property type="entry name" value="WH-like_DNA-bd_sf"/>
</dbReference>
<dbReference type="CDD" id="cd05013">
    <property type="entry name" value="SIS_RpiR"/>
    <property type="match status" value="1"/>
</dbReference>
<name>A0A1A7C4A8_9BURK</name>
<gene>
    <name evidence="7" type="ORF">ASR47_1012102</name>
</gene>
<dbReference type="InterPro" id="IPR009057">
    <property type="entry name" value="Homeodomain-like_sf"/>
</dbReference>
<dbReference type="PROSITE" id="PS51464">
    <property type="entry name" value="SIS"/>
    <property type="match status" value="1"/>
</dbReference>
<accession>A0A1A7C4A8</accession>
<dbReference type="Gene3D" id="3.40.50.10490">
    <property type="entry name" value="Glucose-6-phosphate isomerase like protein, domain 1"/>
    <property type="match status" value="1"/>
</dbReference>